<protein>
    <recommendedName>
        <fullName evidence="2">FHA domain-containing protein</fullName>
    </recommendedName>
</protein>
<feature type="compositionally biased region" description="Polar residues" evidence="1">
    <location>
        <begin position="64"/>
        <end position="78"/>
    </location>
</feature>
<evidence type="ECO:0000313" key="4">
    <source>
        <dbReference type="Proteomes" id="UP000655225"/>
    </source>
</evidence>
<feature type="domain" description="FHA" evidence="2">
    <location>
        <begin position="188"/>
        <end position="238"/>
    </location>
</feature>
<dbReference type="OMA" id="MEEENCN"/>
<accession>A0A834Z442</accession>
<dbReference type="FunFam" id="2.60.200.20:FF:000053">
    <property type="entry name" value="Os06g0275900 protein"/>
    <property type="match status" value="1"/>
</dbReference>
<comment type="caution">
    <text evidence="3">The sequence shown here is derived from an EMBL/GenBank/DDBJ whole genome shotgun (WGS) entry which is preliminary data.</text>
</comment>
<feature type="region of interest" description="Disordered" evidence="1">
    <location>
        <begin position="1"/>
        <end position="148"/>
    </location>
</feature>
<feature type="compositionally biased region" description="Pro residues" evidence="1">
    <location>
        <begin position="1"/>
        <end position="12"/>
    </location>
</feature>
<feature type="compositionally biased region" description="Polar residues" evidence="1">
    <location>
        <begin position="24"/>
        <end position="39"/>
    </location>
</feature>
<dbReference type="SUPFAM" id="SSF49879">
    <property type="entry name" value="SMAD/FHA domain"/>
    <property type="match status" value="1"/>
</dbReference>
<proteinExistence type="predicted"/>
<dbReference type="InterPro" id="IPR050923">
    <property type="entry name" value="Cell_Proc_Reg/RNA_Proc"/>
</dbReference>
<dbReference type="Pfam" id="PF00498">
    <property type="entry name" value="FHA"/>
    <property type="match status" value="1"/>
</dbReference>
<dbReference type="AlphaFoldDB" id="A0A834Z442"/>
<keyword evidence="4" id="KW-1185">Reference proteome</keyword>
<name>A0A834Z442_TETSI</name>
<dbReference type="InterPro" id="IPR008984">
    <property type="entry name" value="SMAD_FHA_dom_sf"/>
</dbReference>
<feature type="compositionally biased region" description="Polar residues" evidence="1">
    <location>
        <begin position="131"/>
        <end position="148"/>
    </location>
</feature>
<dbReference type="SMART" id="SM00240">
    <property type="entry name" value="FHA"/>
    <property type="match status" value="1"/>
</dbReference>
<feature type="compositionally biased region" description="Polar residues" evidence="1">
    <location>
        <begin position="108"/>
        <end position="121"/>
    </location>
</feature>
<dbReference type="Gene3D" id="2.60.200.20">
    <property type="match status" value="1"/>
</dbReference>
<feature type="compositionally biased region" description="Low complexity" evidence="1">
    <location>
        <begin position="13"/>
        <end position="23"/>
    </location>
</feature>
<organism evidence="3 4">
    <name type="scientific">Tetracentron sinense</name>
    <name type="common">Spur-leaf</name>
    <dbReference type="NCBI Taxonomy" id="13715"/>
    <lineage>
        <taxon>Eukaryota</taxon>
        <taxon>Viridiplantae</taxon>
        <taxon>Streptophyta</taxon>
        <taxon>Embryophyta</taxon>
        <taxon>Tracheophyta</taxon>
        <taxon>Spermatophyta</taxon>
        <taxon>Magnoliopsida</taxon>
        <taxon>Trochodendrales</taxon>
        <taxon>Trochodendraceae</taxon>
        <taxon>Tetracentron</taxon>
    </lineage>
</organism>
<dbReference type="InterPro" id="IPR000253">
    <property type="entry name" value="FHA_dom"/>
</dbReference>
<dbReference type="Proteomes" id="UP000655225">
    <property type="component" value="Unassembled WGS sequence"/>
</dbReference>
<evidence type="ECO:0000256" key="1">
    <source>
        <dbReference type="SAM" id="MobiDB-lite"/>
    </source>
</evidence>
<sequence length="339" mass="37494">MKAAMGPPPPRNPSLTSSNTNPSVDTQMDAQNEPSNSATMKAAMGPPPPKNPNLSSSSTNSSSVDTQMNDQNEPSNSAPMEVPMGSPPPRNPNPHESDTIPSVETHINDQQEPQANQSNTHVAEPEEMASENPNPKPTSNSTSEQSQCVAVPYKIPPWSEPPCHPFALEVLKDGSIVDQFNVSEKGAYMFGRVDLCDFVLEHPTISRFHAVLQFKENGDAYLYDLGSTHGTFVNKIQEKDLKIIRKAKIREEMQDCEASLSRARLEASLADGISWGMAEDAIEEAEDEPDEITWQTYKGQLTEKQEKTREKVIKRTEKACWHSFLELFLSSELSSLIKI</sequence>
<dbReference type="PANTHER" id="PTHR23308">
    <property type="entry name" value="NUCLEAR INHIBITOR OF PROTEIN PHOSPHATASE-1"/>
    <property type="match status" value="1"/>
</dbReference>
<reference evidence="3 4" key="1">
    <citation type="submission" date="2020-04" db="EMBL/GenBank/DDBJ databases">
        <title>Plant Genome Project.</title>
        <authorList>
            <person name="Zhang R.-G."/>
        </authorList>
    </citation>
    <scope>NUCLEOTIDE SEQUENCE [LARGE SCALE GENOMIC DNA]</scope>
    <source>
        <strain evidence="3">YNK0</strain>
        <tissue evidence="3">Leaf</tissue>
    </source>
</reference>
<dbReference type="OrthoDB" id="444265at2759"/>
<feature type="compositionally biased region" description="Low complexity" evidence="1">
    <location>
        <begin position="52"/>
        <end position="63"/>
    </location>
</feature>
<dbReference type="PROSITE" id="PS50006">
    <property type="entry name" value="FHA_DOMAIN"/>
    <property type="match status" value="1"/>
</dbReference>
<dbReference type="EMBL" id="JABCRI010000010">
    <property type="protein sequence ID" value="KAF8399235.1"/>
    <property type="molecule type" value="Genomic_DNA"/>
</dbReference>
<evidence type="ECO:0000313" key="3">
    <source>
        <dbReference type="EMBL" id="KAF8399235.1"/>
    </source>
</evidence>
<evidence type="ECO:0000259" key="2">
    <source>
        <dbReference type="PROSITE" id="PS50006"/>
    </source>
</evidence>
<gene>
    <name evidence="3" type="ORF">HHK36_015100</name>
</gene>